<organism evidence="14 15">
    <name type="scientific">Scylla paramamosain</name>
    <name type="common">Mud crab</name>
    <dbReference type="NCBI Taxonomy" id="85552"/>
    <lineage>
        <taxon>Eukaryota</taxon>
        <taxon>Metazoa</taxon>
        <taxon>Ecdysozoa</taxon>
        <taxon>Arthropoda</taxon>
        <taxon>Crustacea</taxon>
        <taxon>Multicrustacea</taxon>
        <taxon>Malacostraca</taxon>
        <taxon>Eumalacostraca</taxon>
        <taxon>Eucarida</taxon>
        <taxon>Decapoda</taxon>
        <taxon>Pleocyemata</taxon>
        <taxon>Brachyura</taxon>
        <taxon>Eubrachyura</taxon>
        <taxon>Portunoidea</taxon>
        <taxon>Portunidae</taxon>
        <taxon>Portuninae</taxon>
        <taxon>Scylla</taxon>
    </lineage>
</organism>
<comment type="similarity">
    <text evidence="12">Belongs to the pannexin family.</text>
</comment>
<protein>
    <recommendedName>
        <fullName evidence="12">Innexin</fullName>
    </recommendedName>
</protein>
<feature type="region of interest" description="Disordered" evidence="13">
    <location>
        <begin position="362"/>
        <end position="391"/>
    </location>
</feature>
<evidence type="ECO:0000256" key="12">
    <source>
        <dbReference type="RuleBase" id="RU010713"/>
    </source>
</evidence>
<dbReference type="GO" id="GO:0005921">
    <property type="term" value="C:gap junction"/>
    <property type="evidence" value="ECO:0007669"/>
    <property type="project" value="UniProtKB-SubCell"/>
</dbReference>
<keyword evidence="10 12" id="KW-0472">Membrane</keyword>
<comment type="subcellular location">
    <subcellularLocation>
        <location evidence="1">Cell junction</location>
        <location evidence="1">Gap junction</location>
    </subcellularLocation>
    <subcellularLocation>
        <location evidence="2 12">Cell membrane</location>
        <topology evidence="2 12">Multi-pass membrane protein</topology>
    </subcellularLocation>
</comment>
<keyword evidence="11 12" id="KW-0407">Ion channel</keyword>
<comment type="caution">
    <text evidence="14">The sequence shown here is derived from an EMBL/GenBank/DDBJ whole genome shotgun (WGS) entry which is preliminary data.</text>
</comment>
<dbReference type="GO" id="GO:0005886">
    <property type="term" value="C:plasma membrane"/>
    <property type="evidence" value="ECO:0007669"/>
    <property type="project" value="UniProtKB-SubCell"/>
</dbReference>
<feature type="transmembrane region" description="Helical" evidence="12">
    <location>
        <begin position="28"/>
        <end position="50"/>
    </location>
</feature>
<dbReference type="PRINTS" id="PR01262">
    <property type="entry name" value="INNEXIN"/>
</dbReference>
<dbReference type="Proteomes" id="UP001487740">
    <property type="component" value="Unassembled WGS sequence"/>
</dbReference>
<feature type="transmembrane region" description="Helical" evidence="12">
    <location>
        <begin position="270"/>
        <end position="298"/>
    </location>
</feature>
<comment type="function">
    <text evidence="12">Structural component of the gap junctions.</text>
</comment>
<keyword evidence="5 12" id="KW-0812">Transmembrane</keyword>
<proteinExistence type="inferred from homology"/>
<evidence type="ECO:0000256" key="1">
    <source>
        <dbReference type="ARBA" id="ARBA00004610"/>
    </source>
</evidence>
<evidence type="ECO:0000256" key="9">
    <source>
        <dbReference type="ARBA" id="ARBA00023065"/>
    </source>
</evidence>
<evidence type="ECO:0000256" key="6">
    <source>
        <dbReference type="ARBA" id="ARBA00022868"/>
    </source>
</evidence>
<dbReference type="PROSITE" id="PS51013">
    <property type="entry name" value="PANNEXIN"/>
    <property type="match status" value="1"/>
</dbReference>
<keyword evidence="4" id="KW-1003">Cell membrane</keyword>
<dbReference type="PANTHER" id="PTHR11893">
    <property type="entry name" value="INNEXIN"/>
    <property type="match status" value="1"/>
</dbReference>
<accession>A0AAW0ULB9</accession>
<evidence type="ECO:0000256" key="5">
    <source>
        <dbReference type="ARBA" id="ARBA00022692"/>
    </source>
</evidence>
<evidence type="ECO:0000256" key="10">
    <source>
        <dbReference type="ARBA" id="ARBA00023136"/>
    </source>
</evidence>
<dbReference type="InterPro" id="IPR000990">
    <property type="entry name" value="Innexin"/>
</dbReference>
<name>A0AAW0ULB9_SCYPA</name>
<dbReference type="EMBL" id="JARAKH010000009">
    <property type="protein sequence ID" value="KAK8400855.1"/>
    <property type="molecule type" value="Genomic_DNA"/>
</dbReference>
<feature type="transmembrane region" description="Helical" evidence="12">
    <location>
        <begin position="181"/>
        <end position="203"/>
    </location>
</feature>
<dbReference type="GO" id="GO:0005243">
    <property type="term" value="F:gap junction channel activity"/>
    <property type="evidence" value="ECO:0007669"/>
    <property type="project" value="TreeGrafter"/>
</dbReference>
<keyword evidence="9 12" id="KW-0406">Ion transport</keyword>
<evidence type="ECO:0000256" key="11">
    <source>
        <dbReference type="ARBA" id="ARBA00023303"/>
    </source>
</evidence>
<keyword evidence="6" id="KW-0303">Gap junction</keyword>
<evidence type="ECO:0000313" key="15">
    <source>
        <dbReference type="Proteomes" id="UP001487740"/>
    </source>
</evidence>
<dbReference type="PANTHER" id="PTHR11893:SF37">
    <property type="entry name" value="INNEXIN INX3"/>
    <property type="match status" value="1"/>
</dbReference>
<evidence type="ECO:0000256" key="13">
    <source>
        <dbReference type="SAM" id="MobiDB-lite"/>
    </source>
</evidence>
<gene>
    <name evidence="12" type="primary">inx</name>
    <name evidence="14" type="ORF">O3P69_002545</name>
</gene>
<dbReference type="AlphaFoldDB" id="A0AAW0ULB9"/>
<evidence type="ECO:0000256" key="7">
    <source>
        <dbReference type="ARBA" id="ARBA00022949"/>
    </source>
</evidence>
<evidence type="ECO:0000256" key="4">
    <source>
        <dbReference type="ARBA" id="ARBA00022475"/>
    </source>
</evidence>
<reference evidence="14 15" key="1">
    <citation type="submission" date="2023-03" db="EMBL/GenBank/DDBJ databases">
        <title>High-quality genome of Scylla paramamosain provides insights in environmental adaptation.</title>
        <authorList>
            <person name="Zhang L."/>
        </authorList>
    </citation>
    <scope>NUCLEOTIDE SEQUENCE [LARGE SCALE GENOMIC DNA]</scope>
    <source>
        <strain evidence="14">LZ_2023a</strain>
        <tissue evidence="14">Muscle</tissue>
    </source>
</reference>
<evidence type="ECO:0000256" key="3">
    <source>
        <dbReference type="ARBA" id="ARBA00022448"/>
    </source>
</evidence>
<keyword evidence="7" id="KW-0965">Cell junction</keyword>
<feature type="compositionally biased region" description="Basic residues" evidence="13">
    <location>
        <begin position="370"/>
        <end position="379"/>
    </location>
</feature>
<dbReference type="GO" id="GO:0007602">
    <property type="term" value="P:phototransduction"/>
    <property type="evidence" value="ECO:0007669"/>
    <property type="project" value="TreeGrafter"/>
</dbReference>
<keyword evidence="3 12" id="KW-0813">Transport</keyword>
<keyword evidence="15" id="KW-1185">Reference proteome</keyword>
<sequence length="391" mass="44589">MPVGLLSSLSGFLKLTSKTDIDSPVSKLHHNFTTLILLCFCLLLSASSLIGDPIQCTFNDHPLMKEDMIKTYCWLHTTFTLPRHYKGAGQIYPGIGATTSNGEFVYHAYYQWVPFVLYLQAIMFYAPYWLWKMWEGGVVDSASTDLAAPVMNKEELKGKIEMLGDYLQASLGQHNKYAMKYLGYEALNLVVTITNICVMDAFLGGKFISYGTKVFSFAQMEDEDRIDPMIMLFPRMTKCTFRAVGPSGTTEKLDSLCILPHNILNEKAYLFLWVWLWILLVAGSFSVLWRCIVFFVPFMRINLLRNYTHGLNNNETKALSTYLSVGDYFLFYLLHKNVSRLAFTDLVRDVAGRISSRDSESLEMGDKVRKDSKKYHRMNSPRPTPSGGLWT</sequence>
<evidence type="ECO:0000256" key="8">
    <source>
        <dbReference type="ARBA" id="ARBA00022989"/>
    </source>
</evidence>
<feature type="transmembrane region" description="Helical" evidence="12">
    <location>
        <begin position="112"/>
        <end position="131"/>
    </location>
</feature>
<keyword evidence="8 12" id="KW-1133">Transmembrane helix</keyword>
<dbReference type="Pfam" id="PF00876">
    <property type="entry name" value="Innexin"/>
    <property type="match status" value="1"/>
</dbReference>
<evidence type="ECO:0000313" key="14">
    <source>
        <dbReference type="EMBL" id="KAK8400855.1"/>
    </source>
</evidence>
<evidence type="ECO:0000256" key="2">
    <source>
        <dbReference type="ARBA" id="ARBA00004651"/>
    </source>
</evidence>
<dbReference type="GO" id="GO:0034220">
    <property type="term" value="P:monoatomic ion transmembrane transport"/>
    <property type="evidence" value="ECO:0007669"/>
    <property type="project" value="UniProtKB-KW"/>
</dbReference>